<dbReference type="Proteomes" id="UP000275652">
    <property type="component" value="Unassembled WGS sequence"/>
</dbReference>
<sequence length="119" mass="12807">IIAPTLRHVKNANTSTTQFTMVKTSCFVEIRSPQSTTNHHAVLSTPKMTLHKQKRWVGQNLRGEAEPLALAAGQPPDVCDTADLRVATFGQPQLIDDIVDAGLPLLVSILAVAAANNIK</sequence>
<evidence type="ECO:0000313" key="1">
    <source>
        <dbReference type="EMBL" id="RLO01131.1"/>
    </source>
</evidence>
<reference evidence="1 2" key="1">
    <citation type="journal article" date="2018" name="J. Invertebr. Pathol.">
        <title>New genotyping method for the causative agent of crayfish plague (Aphanomyces astaci) based on whole genome data.</title>
        <authorList>
            <person name="Minardi D."/>
            <person name="Studholme D.J."/>
            <person name="van der Giezen M."/>
            <person name="Pretto T."/>
            <person name="Oidtmann B."/>
        </authorList>
    </citation>
    <scope>NUCLEOTIDE SEQUENCE [LARGE SCALE GENOMIC DNA]</scope>
    <source>
        <strain evidence="1 2">KB13</strain>
    </source>
</reference>
<dbReference type="AlphaFoldDB" id="A0A9X8DPJ3"/>
<gene>
    <name evidence="1" type="ORF">DYB28_005462</name>
</gene>
<evidence type="ECO:0000313" key="2">
    <source>
        <dbReference type="Proteomes" id="UP000275652"/>
    </source>
</evidence>
<accession>A0A9X8DPJ3</accession>
<protein>
    <submittedName>
        <fullName evidence="1">Uncharacterized protein</fullName>
    </submittedName>
</protein>
<proteinExistence type="predicted"/>
<comment type="caution">
    <text evidence="1">The sequence shown here is derived from an EMBL/GenBank/DDBJ whole genome shotgun (WGS) entry which is preliminary data.</text>
</comment>
<feature type="non-terminal residue" evidence="1">
    <location>
        <position position="1"/>
    </location>
</feature>
<dbReference type="EMBL" id="QUTI01037205">
    <property type="protein sequence ID" value="RLO01131.1"/>
    <property type="molecule type" value="Genomic_DNA"/>
</dbReference>
<name>A0A9X8DPJ3_APHAT</name>
<organism evidence="1 2">
    <name type="scientific">Aphanomyces astaci</name>
    <name type="common">Crayfish plague agent</name>
    <dbReference type="NCBI Taxonomy" id="112090"/>
    <lineage>
        <taxon>Eukaryota</taxon>
        <taxon>Sar</taxon>
        <taxon>Stramenopiles</taxon>
        <taxon>Oomycota</taxon>
        <taxon>Saprolegniomycetes</taxon>
        <taxon>Saprolegniales</taxon>
        <taxon>Verrucalvaceae</taxon>
        <taxon>Aphanomyces</taxon>
    </lineage>
</organism>